<organism evidence="3 4">
    <name type="scientific">Cupriavidus numazuensis</name>
    <dbReference type="NCBI Taxonomy" id="221992"/>
    <lineage>
        <taxon>Bacteria</taxon>
        <taxon>Pseudomonadati</taxon>
        <taxon>Pseudomonadota</taxon>
        <taxon>Betaproteobacteria</taxon>
        <taxon>Burkholderiales</taxon>
        <taxon>Burkholderiaceae</taxon>
        <taxon>Cupriavidus</taxon>
    </lineage>
</organism>
<gene>
    <name evidence="3" type="ORF">LMG26411_02250</name>
</gene>
<dbReference type="SMART" id="SM00829">
    <property type="entry name" value="PKS_ER"/>
    <property type="match status" value="1"/>
</dbReference>
<dbReference type="Proteomes" id="UP000672657">
    <property type="component" value="Unassembled WGS sequence"/>
</dbReference>
<dbReference type="GO" id="GO:0102523">
    <property type="term" value="F:2-chloroacrylate reductase activity"/>
    <property type="evidence" value="ECO:0007669"/>
    <property type="project" value="UniProtKB-EC"/>
</dbReference>
<dbReference type="PANTHER" id="PTHR44154:SF1">
    <property type="entry name" value="QUINONE OXIDOREDUCTASE"/>
    <property type="match status" value="1"/>
</dbReference>
<keyword evidence="4" id="KW-1185">Reference proteome</keyword>
<dbReference type="SUPFAM" id="SSF51735">
    <property type="entry name" value="NAD(P)-binding Rossmann-fold domains"/>
    <property type="match status" value="1"/>
</dbReference>
<feature type="domain" description="Enoyl reductase (ER)" evidence="2">
    <location>
        <begin position="11"/>
        <end position="326"/>
    </location>
</feature>
<evidence type="ECO:0000256" key="1">
    <source>
        <dbReference type="ARBA" id="ARBA00022857"/>
    </source>
</evidence>
<keyword evidence="3" id="KW-0560">Oxidoreductase</keyword>
<dbReference type="CDD" id="cd08253">
    <property type="entry name" value="zeta_crystallin"/>
    <property type="match status" value="1"/>
</dbReference>
<comment type="caution">
    <text evidence="3">The sequence shown here is derived from an EMBL/GenBank/DDBJ whole genome shotgun (WGS) entry which is preliminary data.</text>
</comment>
<keyword evidence="1" id="KW-0521">NADP</keyword>
<protein>
    <submittedName>
        <fullName evidence="3">2-haloacrylate reductase</fullName>
        <ecNumber evidence="3">1.3.1.103</ecNumber>
    </submittedName>
</protein>
<dbReference type="EC" id="1.3.1.103" evidence="3"/>
<dbReference type="Pfam" id="PF00107">
    <property type="entry name" value="ADH_zinc_N"/>
    <property type="match status" value="1"/>
</dbReference>
<dbReference type="InterPro" id="IPR013149">
    <property type="entry name" value="ADH-like_C"/>
</dbReference>
<evidence type="ECO:0000313" key="4">
    <source>
        <dbReference type="Proteomes" id="UP000672657"/>
    </source>
</evidence>
<dbReference type="EMBL" id="CAJPVI010000011">
    <property type="protein sequence ID" value="CAG2142627.1"/>
    <property type="molecule type" value="Genomic_DNA"/>
</dbReference>
<dbReference type="RefSeq" id="WP_211953340.1">
    <property type="nucleotide sequence ID" value="NZ_CAJPVI010000011.1"/>
</dbReference>
<dbReference type="InterPro" id="IPR011032">
    <property type="entry name" value="GroES-like_sf"/>
</dbReference>
<dbReference type="InterPro" id="IPR020843">
    <property type="entry name" value="ER"/>
</dbReference>
<dbReference type="InterPro" id="IPR036291">
    <property type="entry name" value="NAD(P)-bd_dom_sf"/>
</dbReference>
<evidence type="ECO:0000259" key="2">
    <source>
        <dbReference type="SMART" id="SM00829"/>
    </source>
</evidence>
<sequence>MKAIWYEQQGRAEDVLAFGDLPTPQPAPGEVRVRLHASAVNPADANRRAGRMHGGMEFPRIIPNSDGAGVIDKLGHGVDQKMLGTRVWLHFGQRGRPFGTAAEYICVPHELTSPLPEHLDFAQGACLGIPAMTAYISLFQRGAIQGKYVLITGGAGAVGHYAVQLAKWGGAHVIATTSSERKAAHAAAGGADAVIDYLAPDAAQRILDATHGQGVDHIVDVNAIVNSGLCFQVAASRAQWVSYASGAGLEQAVPLVTLIRKNLCLQGLYLPGLPYEMRWIAQEGLSRWMHDVPDAIHAVDSVFDLRDTVKAHQAVEAGSKLGTVVVRCDTAQGDSDRAR</sequence>
<dbReference type="InterPro" id="IPR013154">
    <property type="entry name" value="ADH-like_N"/>
</dbReference>
<dbReference type="InterPro" id="IPR051603">
    <property type="entry name" value="Zinc-ADH_QOR/CCCR"/>
</dbReference>
<evidence type="ECO:0000313" key="3">
    <source>
        <dbReference type="EMBL" id="CAG2142627.1"/>
    </source>
</evidence>
<dbReference type="Pfam" id="PF08240">
    <property type="entry name" value="ADH_N"/>
    <property type="match status" value="1"/>
</dbReference>
<dbReference type="Gene3D" id="3.90.180.10">
    <property type="entry name" value="Medium-chain alcohol dehydrogenases, catalytic domain"/>
    <property type="match status" value="1"/>
</dbReference>
<reference evidence="3 4" key="1">
    <citation type="submission" date="2021-03" db="EMBL/GenBank/DDBJ databases">
        <authorList>
            <person name="Peeters C."/>
        </authorList>
    </citation>
    <scope>NUCLEOTIDE SEQUENCE [LARGE SCALE GENOMIC DNA]</scope>
    <source>
        <strain evidence="3 4">LMG 26411</strain>
    </source>
</reference>
<name>A0ABN7PVX6_9BURK</name>
<accession>A0ABN7PVX6</accession>
<dbReference type="Gene3D" id="3.40.50.720">
    <property type="entry name" value="NAD(P)-binding Rossmann-like Domain"/>
    <property type="match status" value="1"/>
</dbReference>
<proteinExistence type="predicted"/>
<dbReference type="PANTHER" id="PTHR44154">
    <property type="entry name" value="QUINONE OXIDOREDUCTASE"/>
    <property type="match status" value="1"/>
</dbReference>
<dbReference type="SUPFAM" id="SSF50129">
    <property type="entry name" value="GroES-like"/>
    <property type="match status" value="1"/>
</dbReference>